<dbReference type="InterPro" id="IPR001680">
    <property type="entry name" value="WD40_rpt"/>
</dbReference>
<evidence type="ECO:0000256" key="1">
    <source>
        <dbReference type="ARBA" id="ARBA00022574"/>
    </source>
</evidence>
<dbReference type="GO" id="GO:0005730">
    <property type="term" value="C:nucleolus"/>
    <property type="evidence" value="ECO:0000318"/>
    <property type="project" value="GO_Central"/>
</dbReference>
<keyword evidence="1 3" id="KW-0853">WD repeat</keyword>
<dbReference type="OMA" id="HLYDISA"/>
<feature type="compositionally biased region" description="Basic and acidic residues" evidence="4">
    <location>
        <begin position="388"/>
        <end position="397"/>
    </location>
</feature>
<dbReference type="SUPFAM" id="SSF50998">
    <property type="entry name" value="Quinoprotein alcohol dehydrogenase-like"/>
    <property type="match status" value="1"/>
</dbReference>
<dbReference type="InterPro" id="IPR011047">
    <property type="entry name" value="Quinoprotein_ADH-like_sf"/>
</dbReference>
<dbReference type="GO" id="GO:0042273">
    <property type="term" value="P:ribosomal large subunit biogenesis"/>
    <property type="evidence" value="ECO:0000318"/>
    <property type="project" value="GO_Central"/>
</dbReference>
<dbReference type="InterPro" id="IPR019775">
    <property type="entry name" value="WD40_repeat_CS"/>
</dbReference>
<feature type="compositionally biased region" description="Basic residues" evidence="4">
    <location>
        <begin position="375"/>
        <end position="387"/>
    </location>
</feature>
<dbReference type="GO" id="GO:0030687">
    <property type="term" value="C:preribosome, large subunit precursor"/>
    <property type="evidence" value="ECO:0000318"/>
    <property type="project" value="GO_Central"/>
</dbReference>
<reference evidence="6" key="1">
    <citation type="journal article" date="2016" name="Nature">
        <title>The genome of the seagrass Zostera marina reveals angiosperm adaptation to the sea.</title>
        <authorList>
            <person name="Olsen J.L."/>
            <person name="Rouze P."/>
            <person name="Verhelst B."/>
            <person name="Lin Y.-C."/>
            <person name="Bayer T."/>
            <person name="Collen J."/>
            <person name="Dattolo E."/>
            <person name="De Paoli E."/>
            <person name="Dittami S."/>
            <person name="Maumus F."/>
            <person name="Michel G."/>
            <person name="Kersting A."/>
            <person name="Lauritano C."/>
            <person name="Lohaus R."/>
            <person name="Toepel M."/>
            <person name="Tonon T."/>
            <person name="Vanneste K."/>
            <person name="Amirebrahimi M."/>
            <person name="Brakel J."/>
            <person name="Bostroem C."/>
            <person name="Chovatia M."/>
            <person name="Grimwood J."/>
            <person name="Jenkins J.W."/>
            <person name="Jueterbock A."/>
            <person name="Mraz A."/>
            <person name="Stam W.T."/>
            <person name="Tice H."/>
            <person name="Bornberg-Bauer E."/>
            <person name="Green P.J."/>
            <person name="Pearson G.A."/>
            <person name="Procaccini G."/>
            <person name="Duarte C.M."/>
            <person name="Schmutz J."/>
            <person name="Reusch T.B.H."/>
            <person name="Van de Peer Y."/>
        </authorList>
    </citation>
    <scope>NUCLEOTIDE SEQUENCE [LARGE SCALE GENOMIC DNA]</scope>
    <source>
        <strain evidence="6">cv. Finnish</strain>
    </source>
</reference>
<dbReference type="SMART" id="SM00320">
    <property type="entry name" value="WD40"/>
    <property type="match status" value="3"/>
</dbReference>
<evidence type="ECO:0000256" key="4">
    <source>
        <dbReference type="SAM" id="MobiDB-lite"/>
    </source>
</evidence>
<dbReference type="Gene3D" id="2.130.10.10">
    <property type="entry name" value="YVTN repeat-like/Quinoprotein amine dehydrogenase"/>
    <property type="match status" value="1"/>
</dbReference>
<dbReference type="PROSITE" id="PS50082">
    <property type="entry name" value="WD_REPEATS_2"/>
    <property type="match status" value="1"/>
</dbReference>
<dbReference type="InterPro" id="IPR037379">
    <property type="entry name" value="WDR74/Nsa1"/>
</dbReference>
<sequence>MPRTIASECPGCPSIRALTTDEIGRIKVIEARGKISIPKMVEAWGDPDYNRHIYLASFANRERDPVLAVARKNKEVELINPLTGDVIAVKNIGEDPLGALHLFTSRRSNSRSNTLLMCTEKGKASLQSIQVCDGISANTVFLKQWDVCNAGKVECSSVNGSENYALFAGKGIEVNFWDIEKNEKIWTAKSPKSSNLGIFTPTWFTSATFLCKDDHRKFVAGTNNQQVRLYDISSQRRPVITIEFRDKIRSIAEDTDGYKIYAGTSKGELAAFDMRTGKLLGSFIGKCSGSIRSIARHPEQPVLVSCGLDRYLRFWNTNTRELLSSVFLKQNLTNVVIDPHFSGEEIAVNTVEKTMLTGQLIDGNEVEIGGESSIKTKKTKSKFKTIKHTKEELEPEHKRRKKRVAEE</sequence>
<dbReference type="OrthoDB" id="18388at2759"/>
<keyword evidence="6" id="KW-1185">Reference proteome</keyword>
<evidence type="ECO:0000313" key="5">
    <source>
        <dbReference type="EMBL" id="KMZ61084.1"/>
    </source>
</evidence>
<name>A0A0K9NWD8_ZOSMR</name>
<accession>A0A0K9NWD8</accession>
<dbReference type="EMBL" id="LFYR01001529">
    <property type="protein sequence ID" value="KMZ61084.1"/>
    <property type="molecule type" value="Genomic_DNA"/>
</dbReference>
<gene>
    <name evidence="5" type="ORF">ZOSMA_54G00130</name>
</gene>
<dbReference type="STRING" id="29655.A0A0K9NWD8"/>
<dbReference type="PANTHER" id="PTHR16038">
    <property type="entry name" value="NOP SEVEN ASSOCIATED PROTEIN 1"/>
    <property type="match status" value="1"/>
</dbReference>
<feature type="compositionally biased region" description="Basic residues" evidence="4">
    <location>
        <begin position="398"/>
        <end position="407"/>
    </location>
</feature>
<evidence type="ECO:0000256" key="3">
    <source>
        <dbReference type="PROSITE-ProRule" id="PRU00221"/>
    </source>
</evidence>
<dbReference type="PANTHER" id="PTHR16038:SF4">
    <property type="entry name" value="WD REPEAT-CONTAINING PROTEIN 74"/>
    <property type="match status" value="1"/>
</dbReference>
<protein>
    <submittedName>
        <fullName evidence="5">Putative WD-repeat protein</fullName>
    </submittedName>
</protein>
<comment type="caution">
    <text evidence="5">The sequence shown here is derived from an EMBL/GenBank/DDBJ whole genome shotgun (WGS) entry which is preliminary data.</text>
</comment>
<evidence type="ECO:0000313" key="6">
    <source>
        <dbReference type="Proteomes" id="UP000036987"/>
    </source>
</evidence>
<evidence type="ECO:0000256" key="2">
    <source>
        <dbReference type="ARBA" id="ARBA00022737"/>
    </source>
</evidence>
<dbReference type="CDD" id="cd22857">
    <property type="entry name" value="WDR74"/>
    <property type="match status" value="1"/>
</dbReference>
<dbReference type="InterPro" id="IPR015943">
    <property type="entry name" value="WD40/YVTN_repeat-like_dom_sf"/>
</dbReference>
<dbReference type="PROSITE" id="PS00678">
    <property type="entry name" value="WD_REPEATS_1"/>
    <property type="match status" value="1"/>
</dbReference>
<feature type="repeat" description="WD" evidence="3">
    <location>
        <begin position="284"/>
        <end position="325"/>
    </location>
</feature>
<keyword evidence="2" id="KW-0677">Repeat</keyword>
<dbReference type="Proteomes" id="UP000036987">
    <property type="component" value="Unassembled WGS sequence"/>
</dbReference>
<dbReference type="Pfam" id="PF00400">
    <property type="entry name" value="WD40"/>
    <property type="match status" value="1"/>
</dbReference>
<feature type="region of interest" description="Disordered" evidence="4">
    <location>
        <begin position="371"/>
        <end position="407"/>
    </location>
</feature>
<dbReference type="AlphaFoldDB" id="A0A0K9NWD8"/>
<organism evidence="5 6">
    <name type="scientific">Zostera marina</name>
    <name type="common">Eelgrass</name>
    <dbReference type="NCBI Taxonomy" id="29655"/>
    <lineage>
        <taxon>Eukaryota</taxon>
        <taxon>Viridiplantae</taxon>
        <taxon>Streptophyta</taxon>
        <taxon>Embryophyta</taxon>
        <taxon>Tracheophyta</taxon>
        <taxon>Spermatophyta</taxon>
        <taxon>Magnoliopsida</taxon>
        <taxon>Liliopsida</taxon>
        <taxon>Zosteraceae</taxon>
        <taxon>Zostera</taxon>
    </lineage>
</organism>
<proteinExistence type="predicted"/>